<dbReference type="CDD" id="cd07185">
    <property type="entry name" value="OmpA_C-like"/>
    <property type="match status" value="1"/>
</dbReference>
<dbReference type="Gene3D" id="3.30.1330.60">
    <property type="entry name" value="OmpA-like domain"/>
    <property type="match status" value="1"/>
</dbReference>
<keyword evidence="2 3" id="KW-0472">Membrane</keyword>
<dbReference type="SUPFAM" id="SSF103088">
    <property type="entry name" value="OmpA-like"/>
    <property type="match status" value="1"/>
</dbReference>
<dbReference type="InterPro" id="IPR036737">
    <property type="entry name" value="OmpA-like_sf"/>
</dbReference>
<dbReference type="Pfam" id="PF00691">
    <property type="entry name" value="OmpA"/>
    <property type="match status" value="1"/>
</dbReference>
<dbReference type="EMBL" id="JBEUWX010000002">
    <property type="protein sequence ID" value="MFA9950045.1"/>
    <property type="molecule type" value="Genomic_DNA"/>
</dbReference>
<dbReference type="PRINTS" id="PR01021">
    <property type="entry name" value="OMPADOMAIN"/>
</dbReference>
<evidence type="ECO:0000313" key="6">
    <source>
        <dbReference type="Proteomes" id="UP001574673"/>
    </source>
</evidence>
<evidence type="ECO:0000256" key="1">
    <source>
        <dbReference type="ARBA" id="ARBA00004442"/>
    </source>
</evidence>
<protein>
    <submittedName>
        <fullName evidence="5">OmpA family protein</fullName>
    </submittedName>
</protein>
<dbReference type="PANTHER" id="PTHR30329:SF20">
    <property type="entry name" value="EXPORTED PROTEIN"/>
    <property type="match status" value="1"/>
</dbReference>
<dbReference type="InterPro" id="IPR006665">
    <property type="entry name" value="OmpA-like"/>
</dbReference>
<dbReference type="PANTHER" id="PTHR30329">
    <property type="entry name" value="STATOR ELEMENT OF FLAGELLAR MOTOR COMPLEX"/>
    <property type="match status" value="1"/>
</dbReference>
<dbReference type="InterPro" id="IPR006664">
    <property type="entry name" value="OMP_bac"/>
</dbReference>
<sequence>MAIFSLTACSVFQHTEEEPVEQSKAPEPTQPRDWVTLIPYSENYWIVRLDHGVALRSVSSGTFASGKATLQPESAVFLDEVAAILNDQLADKISILVAGHTDAHGNRATNMKLSKLRAKNVMDALVARNVNPARLKFEGFGSSVPIADNTSKEGRQQNRRTEIIILDEPKVETSHTCTCSCPESSTVPAQTTPQQYNNE</sequence>
<evidence type="ECO:0000256" key="3">
    <source>
        <dbReference type="PROSITE-ProRule" id="PRU00473"/>
    </source>
</evidence>
<keyword evidence="6" id="KW-1185">Reference proteome</keyword>
<proteinExistence type="predicted"/>
<name>A0ABV4UFP0_9RHOO</name>
<dbReference type="Proteomes" id="UP001574673">
    <property type="component" value="Unassembled WGS sequence"/>
</dbReference>
<accession>A0ABV4UFP0</accession>
<dbReference type="PROSITE" id="PS51123">
    <property type="entry name" value="OMPA_2"/>
    <property type="match status" value="1"/>
</dbReference>
<comment type="caution">
    <text evidence="5">The sequence shown here is derived from an EMBL/GenBank/DDBJ whole genome shotgun (WGS) entry which is preliminary data.</text>
</comment>
<gene>
    <name evidence="5" type="ORF">ABCS64_06900</name>
</gene>
<dbReference type="InterPro" id="IPR050330">
    <property type="entry name" value="Bact_OuterMem_StrucFunc"/>
</dbReference>
<feature type="domain" description="OmpA-like" evidence="4">
    <location>
        <begin position="50"/>
        <end position="169"/>
    </location>
</feature>
<comment type="subcellular location">
    <subcellularLocation>
        <location evidence="1">Cell outer membrane</location>
    </subcellularLocation>
</comment>
<evidence type="ECO:0000256" key="2">
    <source>
        <dbReference type="ARBA" id="ARBA00023136"/>
    </source>
</evidence>
<evidence type="ECO:0000259" key="4">
    <source>
        <dbReference type="PROSITE" id="PS51123"/>
    </source>
</evidence>
<evidence type="ECO:0000313" key="5">
    <source>
        <dbReference type="EMBL" id="MFA9950045.1"/>
    </source>
</evidence>
<reference evidence="6" key="1">
    <citation type="submission" date="2024-06" db="EMBL/GenBank/DDBJ databases">
        <title>Radixoralia hellwigii gen. nov., sp nov., isolated from a root canal in the human oral cavity.</title>
        <authorList>
            <person name="Bartsch S."/>
            <person name="Wittmer A."/>
            <person name="Schulz A.-K."/>
            <person name="Neumann-Schaal M."/>
            <person name="Wolf J."/>
            <person name="Gronow S."/>
            <person name="Tennert C."/>
            <person name="Haecker G."/>
            <person name="Cieplik F."/>
            <person name="Al-Ahmad A."/>
        </authorList>
    </citation>
    <scope>NUCLEOTIDE SEQUENCE [LARGE SCALE GENOMIC DNA]</scope>
    <source>
        <strain evidence="6">Wk13</strain>
    </source>
</reference>
<organism evidence="5 6">
    <name type="scientific">Dentiradicibacter hellwigii</name>
    <dbReference type="NCBI Taxonomy" id="3149053"/>
    <lineage>
        <taxon>Bacteria</taxon>
        <taxon>Pseudomonadati</taxon>
        <taxon>Pseudomonadota</taxon>
        <taxon>Betaproteobacteria</taxon>
        <taxon>Rhodocyclales</taxon>
        <taxon>Rhodocyclaceae</taxon>
        <taxon>Dentiradicibacter</taxon>
    </lineage>
</organism>